<evidence type="ECO:0000313" key="3">
    <source>
        <dbReference type="Proteomes" id="UP000521868"/>
    </source>
</evidence>
<organism evidence="2 3">
    <name type="scientific">Ramlibacter lithotrophicus</name>
    <dbReference type="NCBI Taxonomy" id="2606681"/>
    <lineage>
        <taxon>Bacteria</taxon>
        <taxon>Pseudomonadati</taxon>
        <taxon>Pseudomonadota</taxon>
        <taxon>Betaproteobacteria</taxon>
        <taxon>Burkholderiales</taxon>
        <taxon>Comamonadaceae</taxon>
        <taxon>Ramlibacter</taxon>
    </lineage>
</organism>
<accession>A0A7X6DCJ1</accession>
<sequence length="466" mass="50210">MSRKATTLIPKREVLRRCKLAPGTLAALVTAGAFPAPIADGRWHPADVHAWLQDVQRRAPDDSTCERGSGPELFANALREHAAGFAILGASMLMEAISASACAGSARRVQSSRGAASAGFAHPPHRGTNPEREGLNGHYRRRRAGARAHLRAGAKRALRAAPGAVRPMEGSRVNYFEFHIGDYSEATAHLSFVEDAALGRLIRKVYKTEAALPLELKEVQRLVGARTREEREAVQTVLQEFFEKREDGWHQTRCDAEIARFHSKQSKARSSANARWHGGDKKALPAHASEASSSMRSHVPEDATASAEHGKCNALQTPDSRLQEPHTLPAHDAVVCVDAQAVKAMREAGLQDAVVGNPSVIALLQKGVAVEQFAGAARIAAGVAKGVPYAIGVLRQQLREAEAIARLPDAATKAWDAGRTSIEAKGVELGLGKWDQAAWPAHGGESFAQYTDRVREALRRQEVAAT</sequence>
<comment type="caution">
    <text evidence="2">The sequence shown here is derived from an EMBL/GenBank/DDBJ whole genome shotgun (WGS) entry which is preliminary data.</text>
</comment>
<evidence type="ECO:0000313" key="2">
    <source>
        <dbReference type="EMBL" id="NKE64518.1"/>
    </source>
</evidence>
<reference evidence="2 3" key="1">
    <citation type="journal article" date="2020" name="Nature">
        <title>Bacterial chemolithoautotrophy via manganese oxidation.</title>
        <authorList>
            <person name="Yu H."/>
            <person name="Leadbetter J.R."/>
        </authorList>
    </citation>
    <scope>NUCLEOTIDE SEQUENCE [LARGE SCALE GENOMIC DNA]</scope>
    <source>
        <strain evidence="2 3">RBP-1</strain>
    </source>
</reference>
<protein>
    <submittedName>
        <fullName evidence="2">DUF1376 domain-containing protein</fullName>
    </submittedName>
</protein>
<dbReference type="Proteomes" id="UP000521868">
    <property type="component" value="Unassembled WGS sequence"/>
</dbReference>
<dbReference type="EMBL" id="VTOX01000001">
    <property type="protein sequence ID" value="NKE64518.1"/>
    <property type="molecule type" value="Genomic_DNA"/>
</dbReference>
<dbReference type="Pfam" id="PF07120">
    <property type="entry name" value="DUF1376"/>
    <property type="match status" value="1"/>
</dbReference>
<evidence type="ECO:0000256" key="1">
    <source>
        <dbReference type="SAM" id="MobiDB-lite"/>
    </source>
</evidence>
<gene>
    <name evidence="2" type="ORF">RAMLITH_01685</name>
</gene>
<keyword evidence="3" id="KW-1185">Reference proteome</keyword>
<feature type="region of interest" description="Disordered" evidence="1">
    <location>
        <begin position="265"/>
        <end position="310"/>
    </location>
</feature>
<feature type="region of interest" description="Disordered" evidence="1">
    <location>
        <begin position="116"/>
        <end position="136"/>
    </location>
</feature>
<dbReference type="RefSeq" id="WP_168105601.1">
    <property type="nucleotide sequence ID" value="NZ_VTOX01000001.1"/>
</dbReference>
<dbReference type="AlphaFoldDB" id="A0A7X6DCJ1"/>
<proteinExistence type="predicted"/>
<dbReference type="InterPro" id="IPR010781">
    <property type="entry name" value="DUF1376"/>
</dbReference>
<name>A0A7X6DCJ1_9BURK</name>